<dbReference type="Proteomes" id="UP000265520">
    <property type="component" value="Unassembled WGS sequence"/>
</dbReference>
<evidence type="ECO:0000313" key="1">
    <source>
        <dbReference type="EMBL" id="MCI28639.1"/>
    </source>
</evidence>
<reference evidence="1 2" key="1">
    <citation type="journal article" date="2018" name="Front. Plant Sci.">
        <title>Red Clover (Trifolium pratense) and Zigzag Clover (T. medium) - A Picture of Genomic Similarities and Differences.</title>
        <authorList>
            <person name="Dluhosova J."/>
            <person name="Istvanek J."/>
            <person name="Nedelnik J."/>
            <person name="Repkova J."/>
        </authorList>
    </citation>
    <scope>NUCLEOTIDE SEQUENCE [LARGE SCALE GENOMIC DNA]</scope>
    <source>
        <strain evidence="2">cv. 10/8</strain>
        <tissue evidence="1">Leaf</tissue>
    </source>
</reference>
<dbReference type="PANTHER" id="PTHR31509">
    <property type="entry name" value="BPS1-LIKE PROTEIN"/>
    <property type="match status" value="1"/>
</dbReference>
<protein>
    <submittedName>
        <fullName evidence="1">Protein BPS1 chloroplastic-like</fullName>
    </submittedName>
</protein>
<keyword evidence="2" id="KW-1185">Reference proteome</keyword>
<proteinExistence type="predicted"/>
<organism evidence="1 2">
    <name type="scientific">Trifolium medium</name>
    <dbReference type="NCBI Taxonomy" id="97028"/>
    <lineage>
        <taxon>Eukaryota</taxon>
        <taxon>Viridiplantae</taxon>
        <taxon>Streptophyta</taxon>
        <taxon>Embryophyta</taxon>
        <taxon>Tracheophyta</taxon>
        <taxon>Spermatophyta</taxon>
        <taxon>Magnoliopsida</taxon>
        <taxon>eudicotyledons</taxon>
        <taxon>Gunneridae</taxon>
        <taxon>Pentapetalae</taxon>
        <taxon>rosids</taxon>
        <taxon>fabids</taxon>
        <taxon>Fabales</taxon>
        <taxon>Fabaceae</taxon>
        <taxon>Papilionoideae</taxon>
        <taxon>50 kb inversion clade</taxon>
        <taxon>NPAAA clade</taxon>
        <taxon>Hologalegina</taxon>
        <taxon>IRL clade</taxon>
        <taxon>Trifolieae</taxon>
        <taxon>Trifolium</taxon>
    </lineage>
</organism>
<dbReference type="EMBL" id="LXQA010167003">
    <property type="protein sequence ID" value="MCI28639.1"/>
    <property type="molecule type" value="Genomic_DNA"/>
</dbReference>
<name>A0A392QXD6_9FABA</name>
<comment type="caution">
    <text evidence="1">The sequence shown here is derived from an EMBL/GenBank/DDBJ whole genome shotgun (WGS) entry which is preliminary data.</text>
</comment>
<dbReference type="AlphaFoldDB" id="A0A392QXD6"/>
<evidence type="ECO:0000313" key="2">
    <source>
        <dbReference type="Proteomes" id="UP000265520"/>
    </source>
</evidence>
<accession>A0A392QXD6</accession>
<sequence>MIDMDVADVYSWAPTFKGLQNLVNEETRVRFSSGRITILNELEAVDSSVRELYPFVQGVVETIETESHAKTVEKLGRATENFSQGLDLLVKEVDGFFQVVLSGRDALLSNLRSAVTVNGDILGSNGDAQAVN</sequence>